<gene>
    <name evidence="1" type="ORF">V6N11_027218</name>
</gene>
<reference evidence="1 2" key="1">
    <citation type="journal article" date="2024" name="G3 (Bethesda)">
        <title>Genome assembly of Hibiscus sabdariffa L. provides insights into metabolisms of medicinal natural products.</title>
        <authorList>
            <person name="Kim T."/>
        </authorList>
    </citation>
    <scope>NUCLEOTIDE SEQUENCE [LARGE SCALE GENOMIC DNA]</scope>
    <source>
        <strain evidence="1">TK-2024</strain>
        <tissue evidence="1">Old leaves</tissue>
    </source>
</reference>
<protein>
    <submittedName>
        <fullName evidence="1">Uncharacterized protein</fullName>
    </submittedName>
</protein>
<dbReference type="EMBL" id="JBBPBN010000060">
    <property type="protein sequence ID" value="KAK8987467.1"/>
    <property type="molecule type" value="Genomic_DNA"/>
</dbReference>
<evidence type="ECO:0000313" key="2">
    <source>
        <dbReference type="Proteomes" id="UP001396334"/>
    </source>
</evidence>
<dbReference type="Proteomes" id="UP001396334">
    <property type="component" value="Unassembled WGS sequence"/>
</dbReference>
<sequence>MAARIWDWMHHPLTASEPTSQRKTKFIGNATELDEAGIDFLGQLILKQQVRNKTTPTFNRKPAEQRYVAKTEAAHFHHALLRQSPIINTFVPTSPPSYQSISPIDPILSELYRQNLIPAEQQTQIPELV</sequence>
<organism evidence="1 2">
    <name type="scientific">Hibiscus sabdariffa</name>
    <name type="common">roselle</name>
    <dbReference type="NCBI Taxonomy" id="183260"/>
    <lineage>
        <taxon>Eukaryota</taxon>
        <taxon>Viridiplantae</taxon>
        <taxon>Streptophyta</taxon>
        <taxon>Embryophyta</taxon>
        <taxon>Tracheophyta</taxon>
        <taxon>Spermatophyta</taxon>
        <taxon>Magnoliopsida</taxon>
        <taxon>eudicotyledons</taxon>
        <taxon>Gunneridae</taxon>
        <taxon>Pentapetalae</taxon>
        <taxon>rosids</taxon>
        <taxon>malvids</taxon>
        <taxon>Malvales</taxon>
        <taxon>Malvaceae</taxon>
        <taxon>Malvoideae</taxon>
        <taxon>Hibiscus</taxon>
    </lineage>
</organism>
<evidence type="ECO:0000313" key="1">
    <source>
        <dbReference type="EMBL" id="KAK8987467.1"/>
    </source>
</evidence>
<accession>A0ABR2PGQ2</accession>
<comment type="caution">
    <text evidence="1">The sequence shown here is derived from an EMBL/GenBank/DDBJ whole genome shotgun (WGS) entry which is preliminary data.</text>
</comment>
<name>A0ABR2PGQ2_9ROSI</name>
<keyword evidence="2" id="KW-1185">Reference proteome</keyword>
<proteinExistence type="predicted"/>